<dbReference type="EMBL" id="PDGH01000102">
    <property type="protein sequence ID" value="POB46475.1"/>
    <property type="molecule type" value="Genomic_DNA"/>
</dbReference>
<evidence type="ECO:0000313" key="5">
    <source>
        <dbReference type="Proteomes" id="UP000263418"/>
    </source>
</evidence>
<name>A0A2S3R125_VIBVL</name>
<dbReference type="Proteomes" id="UP000263418">
    <property type="component" value="Chromosome 2"/>
</dbReference>
<dbReference type="AlphaFoldDB" id="A0A2S3R125"/>
<organism evidence="3 4">
    <name type="scientific">Vibrio vulnificus</name>
    <dbReference type="NCBI Taxonomy" id="672"/>
    <lineage>
        <taxon>Bacteria</taxon>
        <taxon>Pseudomonadati</taxon>
        <taxon>Pseudomonadota</taxon>
        <taxon>Gammaproteobacteria</taxon>
        <taxon>Vibrionales</taxon>
        <taxon>Vibrionaceae</taxon>
        <taxon>Vibrio</taxon>
    </lineage>
</organism>
<reference evidence="2 5" key="1">
    <citation type="submission" date="2017-01" db="EMBL/GenBank/DDBJ databases">
        <title>Complete Genome Sequence of Vibrio vulnificus FORC_053.</title>
        <authorList>
            <consortium name="Food-borne Pathogen Omics Research Center"/>
            <person name="Chung H.Y."/>
            <person name="Na E.J."/>
            <person name="Song J.S."/>
            <person name="Kim H."/>
            <person name="Lee J.-H."/>
            <person name="Ryu S."/>
            <person name="Choi S.H."/>
        </authorList>
    </citation>
    <scope>NUCLEOTIDE SEQUENCE [LARGE SCALE GENOMIC DNA]</scope>
    <source>
        <strain evidence="2 5">FORC_053</strain>
    </source>
</reference>
<feature type="chain" id="PRO_5041067908" evidence="1">
    <location>
        <begin position="25"/>
        <end position="179"/>
    </location>
</feature>
<accession>A0A2S3R125</accession>
<evidence type="ECO:0000313" key="4">
    <source>
        <dbReference type="Proteomes" id="UP000237466"/>
    </source>
</evidence>
<dbReference type="InterPro" id="IPR025293">
    <property type="entry name" value="YfiR/HmsC-like"/>
</dbReference>
<reference evidence="3 4" key="2">
    <citation type="journal article" date="2018" name="Front. Microbiol.">
        <title>Phylogeny of Vibrio vulnificus from the Analysis of the Core-Genome: Implications for Intra-Species Taxonomy.</title>
        <authorList>
            <person name="Roig F.J."/>
            <person name="Gonzalez-Candelas F."/>
            <person name="Sanjuan E."/>
            <person name="Fouz B."/>
            <person name="Feil E.J."/>
            <person name="Llorens C."/>
            <person name="Baker-Austin C."/>
            <person name="Oliver J.D."/>
            <person name="Danin-Poleg Y."/>
            <person name="Gibas C.J."/>
            <person name="Kashi Y."/>
            <person name="Gulig P.A."/>
            <person name="Morrison S.S."/>
            <person name="Amaro C."/>
        </authorList>
    </citation>
    <scope>NUCLEOTIDE SEQUENCE [LARGE SCALE GENOMIC DNA]</scope>
    <source>
        <strain evidence="3 4">CECT4608</strain>
    </source>
</reference>
<keyword evidence="1" id="KW-0732">Signal</keyword>
<proteinExistence type="predicted"/>
<dbReference type="Proteomes" id="UP000237466">
    <property type="component" value="Unassembled WGS sequence"/>
</dbReference>
<dbReference type="RefSeq" id="WP_011082320.1">
    <property type="nucleotide sequence ID" value="NZ_AP026553.1"/>
</dbReference>
<sequence>MRQSRLSAKLLCRVALFWGVYCLAAPAWPKYSDEDLKAVYLYRFASLADWQSTPLAQQKTRYCGEFNSVIAERLKAIVETQPEAATFSYLEEVDPQESCHLVFVESNPQTALPTLQLRYPHALLVGNGEKFVRLGGMIAFIKVNNRILPLISRKHVEPSQIRLRAQLLSIAQLYEEPTQ</sequence>
<dbReference type="KEGG" id="vvl:VV93_v1c32700"/>
<dbReference type="EMBL" id="CP019291">
    <property type="protein sequence ID" value="AXX61572.1"/>
    <property type="molecule type" value="Genomic_DNA"/>
</dbReference>
<evidence type="ECO:0000256" key="1">
    <source>
        <dbReference type="SAM" id="SignalP"/>
    </source>
</evidence>
<gene>
    <name evidence="3" type="ORF">CRN52_15115</name>
    <name evidence="2" type="ORF">FORC53_3233</name>
</gene>
<evidence type="ECO:0000313" key="2">
    <source>
        <dbReference type="EMBL" id="AXX61572.1"/>
    </source>
</evidence>
<feature type="signal peptide" evidence="1">
    <location>
        <begin position="1"/>
        <end position="24"/>
    </location>
</feature>
<protein>
    <submittedName>
        <fullName evidence="3">DUF4154 domain-containing protein</fullName>
    </submittedName>
    <submittedName>
        <fullName evidence="2">Valyl-tRNA synthetase</fullName>
    </submittedName>
</protein>
<evidence type="ECO:0000313" key="3">
    <source>
        <dbReference type="EMBL" id="POB46475.1"/>
    </source>
</evidence>
<dbReference type="Pfam" id="PF13689">
    <property type="entry name" value="DUF4154"/>
    <property type="match status" value="1"/>
</dbReference>